<keyword evidence="2" id="KW-1133">Transmembrane helix</keyword>
<dbReference type="GeneID" id="68099536"/>
<comment type="caution">
    <text evidence="3">The sequence shown here is derived from an EMBL/GenBank/DDBJ whole genome shotgun (WGS) entry which is preliminary data.</text>
</comment>
<dbReference type="EMBL" id="PYSW02000002">
    <property type="protein sequence ID" value="KAG2393551.1"/>
    <property type="molecule type" value="Genomic_DNA"/>
</dbReference>
<feature type="region of interest" description="Disordered" evidence="1">
    <location>
        <begin position="303"/>
        <end position="324"/>
    </location>
</feature>
<feature type="compositionally biased region" description="Polar residues" evidence="1">
    <location>
        <begin position="303"/>
        <end position="313"/>
    </location>
</feature>
<protein>
    <submittedName>
        <fullName evidence="3">Uncharacterized protein</fullName>
    </submittedName>
</protein>
<keyword evidence="4" id="KW-1185">Reference proteome</keyword>
<gene>
    <name evidence="3" type="ORF">C9374_007082</name>
</gene>
<feature type="region of interest" description="Disordered" evidence="1">
    <location>
        <begin position="1"/>
        <end position="23"/>
    </location>
</feature>
<feature type="transmembrane region" description="Helical" evidence="2">
    <location>
        <begin position="221"/>
        <end position="241"/>
    </location>
</feature>
<keyword evidence="2" id="KW-0812">Transmembrane</keyword>
<accession>A0AA88H6J9</accession>
<name>A0AA88H6J9_NAELO</name>
<proteinExistence type="predicted"/>
<evidence type="ECO:0000256" key="2">
    <source>
        <dbReference type="SAM" id="Phobius"/>
    </source>
</evidence>
<feature type="compositionally biased region" description="Basic and acidic residues" evidence="1">
    <location>
        <begin position="7"/>
        <end position="23"/>
    </location>
</feature>
<evidence type="ECO:0000313" key="4">
    <source>
        <dbReference type="Proteomes" id="UP000816034"/>
    </source>
</evidence>
<feature type="transmembrane region" description="Helical" evidence="2">
    <location>
        <begin position="261"/>
        <end position="285"/>
    </location>
</feature>
<sequence length="324" mass="36050">MGYMPSVHHDHQQPTTNIHDDEHHHDDSMLELKDYDQNVPSNFAVVSGNGLQQTGNPSKENVVSTATPPTMMPHQPSLVQYYPPQSQLPSQHPEAYPMNNPQIMMMPHPTSNNYIMNHGHVMTTAIQLQHSYNPEIMTSKYSTWTRVVLAFAILLTIYGVFQLATFFFAIYATSMKYTQVEVSVSSLVMQAIATVLILVSGSIGIYSTITKNIKRRKYSTIAHLISLALLILIMAIETIIAHAELKLDNLQFPGKDSTSMLALTIFSAVLSLICVLACCGSCLGCQAYRLTIIKSMTAVNENGRSERTLNPSQEGFVRMNDEEP</sequence>
<evidence type="ECO:0000313" key="3">
    <source>
        <dbReference type="EMBL" id="KAG2393551.1"/>
    </source>
</evidence>
<dbReference type="Proteomes" id="UP000816034">
    <property type="component" value="Unassembled WGS sequence"/>
</dbReference>
<dbReference type="AlphaFoldDB" id="A0AA88H6J9"/>
<dbReference type="RefSeq" id="XP_044555445.1">
    <property type="nucleotide sequence ID" value="XM_044697014.1"/>
</dbReference>
<organism evidence="3 4">
    <name type="scientific">Naegleria lovaniensis</name>
    <name type="common">Amoeba</name>
    <dbReference type="NCBI Taxonomy" id="51637"/>
    <lineage>
        <taxon>Eukaryota</taxon>
        <taxon>Discoba</taxon>
        <taxon>Heterolobosea</taxon>
        <taxon>Tetramitia</taxon>
        <taxon>Eutetramitia</taxon>
        <taxon>Vahlkampfiidae</taxon>
        <taxon>Naegleria</taxon>
    </lineage>
</organism>
<reference evidence="3 4" key="1">
    <citation type="journal article" date="2018" name="BMC Genomics">
        <title>The genome of Naegleria lovaniensis, the basis for a comparative approach to unravel pathogenicity factors of the human pathogenic amoeba N. fowleri.</title>
        <authorList>
            <person name="Liechti N."/>
            <person name="Schurch N."/>
            <person name="Bruggmann R."/>
            <person name="Wittwer M."/>
        </authorList>
    </citation>
    <scope>NUCLEOTIDE SEQUENCE [LARGE SCALE GENOMIC DNA]</scope>
    <source>
        <strain evidence="3 4">ATCC 30569</strain>
    </source>
</reference>
<evidence type="ECO:0000256" key="1">
    <source>
        <dbReference type="SAM" id="MobiDB-lite"/>
    </source>
</evidence>
<keyword evidence="2" id="KW-0472">Membrane</keyword>
<feature type="transmembrane region" description="Helical" evidence="2">
    <location>
        <begin position="187"/>
        <end position="209"/>
    </location>
</feature>
<feature type="transmembrane region" description="Helical" evidence="2">
    <location>
        <begin position="147"/>
        <end position="172"/>
    </location>
</feature>